<dbReference type="HAMAP" id="MF_02019">
    <property type="entry name" value="MurF"/>
    <property type="match status" value="1"/>
</dbReference>
<dbReference type="InterPro" id="IPR035911">
    <property type="entry name" value="MurE/MurF_N"/>
</dbReference>
<dbReference type="GO" id="GO:0009252">
    <property type="term" value="P:peptidoglycan biosynthetic process"/>
    <property type="evidence" value="ECO:0007669"/>
    <property type="project" value="UniProtKB-UniRule"/>
</dbReference>
<dbReference type="OrthoDB" id="9801978at2"/>
<dbReference type="GO" id="GO:0005737">
    <property type="term" value="C:cytoplasm"/>
    <property type="evidence" value="ECO:0007669"/>
    <property type="project" value="UniProtKB-SubCell"/>
</dbReference>
<keyword evidence="5 10" id="KW-0067">ATP-binding</keyword>
<comment type="caution">
    <text evidence="15">The sequence shown here is derived from an EMBL/GenBank/DDBJ whole genome shotgun (WGS) entry which is preliminary data.</text>
</comment>
<keyword evidence="16" id="KW-1185">Reference proteome</keyword>
<keyword evidence="3 10" id="KW-0132">Cell division</keyword>
<feature type="domain" description="Mur ligase N-terminal catalytic" evidence="12">
    <location>
        <begin position="26"/>
        <end position="95"/>
    </location>
</feature>
<dbReference type="NCBIfam" id="TIGR01143">
    <property type="entry name" value="murF"/>
    <property type="match status" value="1"/>
</dbReference>
<dbReference type="InterPro" id="IPR004101">
    <property type="entry name" value="Mur_ligase_C"/>
</dbReference>
<evidence type="ECO:0000256" key="8">
    <source>
        <dbReference type="ARBA" id="ARBA00023306"/>
    </source>
</evidence>
<evidence type="ECO:0000256" key="3">
    <source>
        <dbReference type="ARBA" id="ARBA00022618"/>
    </source>
</evidence>
<dbReference type="InterPro" id="IPR036615">
    <property type="entry name" value="Mur_ligase_C_dom_sf"/>
</dbReference>
<dbReference type="PANTHER" id="PTHR43024:SF1">
    <property type="entry name" value="UDP-N-ACETYLMURAMOYL-TRIPEPTIDE--D-ALANYL-D-ALANINE LIGASE"/>
    <property type="match status" value="1"/>
</dbReference>
<dbReference type="InterPro" id="IPR051046">
    <property type="entry name" value="MurCDEF_CellWall_CoF430Synth"/>
</dbReference>
<evidence type="ECO:0000256" key="5">
    <source>
        <dbReference type="ARBA" id="ARBA00022840"/>
    </source>
</evidence>
<accession>A0A432X7R3</accession>
<reference evidence="15 16" key="1">
    <citation type="journal article" date="2011" name="Front. Microbiol.">
        <title>Genomic signatures of strain selection and enhancement in Bacillus atrophaeus var. globigii, a historical biowarfare simulant.</title>
        <authorList>
            <person name="Gibbons H.S."/>
            <person name="Broomall S.M."/>
            <person name="McNew L.A."/>
            <person name="Daligault H."/>
            <person name="Chapman C."/>
            <person name="Bruce D."/>
            <person name="Karavis M."/>
            <person name="Krepps M."/>
            <person name="McGregor P.A."/>
            <person name="Hong C."/>
            <person name="Park K.H."/>
            <person name="Akmal A."/>
            <person name="Feldman A."/>
            <person name="Lin J.S."/>
            <person name="Chang W.E."/>
            <person name="Higgs B.W."/>
            <person name="Demirev P."/>
            <person name="Lindquist J."/>
            <person name="Liem A."/>
            <person name="Fochler E."/>
            <person name="Read T.D."/>
            <person name="Tapia R."/>
            <person name="Johnson S."/>
            <person name="Bishop-Lilly K.A."/>
            <person name="Detter C."/>
            <person name="Han C."/>
            <person name="Sozhamannan S."/>
            <person name="Rosenzweig C.N."/>
            <person name="Skowronski E.W."/>
        </authorList>
    </citation>
    <scope>NUCLEOTIDE SEQUENCE [LARGE SCALE GENOMIC DNA]</scope>
    <source>
        <strain evidence="15 16">AIT1</strain>
    </source>
</reference>
<dbReference type="RefSeq" id="WP_126757100.1">
    <property type="nucleotide sequence ID" value="NZ_PIPQ01000002.1"/>
</dbReference>
<feature type="binding site" evidence="10">
    <location>
        <begin position="110"/>
        <end position="116"/>
    </location>
    <ligand>
        <name>ATP</name>
        <dbReference type="ChEBI" id="CHEBI:30616"/>
    </ligand>
</feature>
<dbReference type="InterPro" id="IPR005863">
    <property type="entry name" value="UDP-N-AcMur_synth"/>
</dbReference>
<dbReference type="SUPFAM" id="SSF53623">
    <property type="entry name" value="MurD-like peptide ligases, catalytic domain"/>
    <property type="match status" value="1"/>
</dbReference>
<dbReference type="Pfam" id="PF08245">
    <property type="entry name" value="Mur_ligase_M"/>
    <property type="match status" value="1"/>
</dbReference>
<feature type="domain" description="Mur ligase C-terminal" evidence="13">
    <location>
        <begin position="330"/>
        <end position="453"/>
    </location>
</feature>
<evidence type="ECO:0000256" key="7">
    <source>
        <dbReference type="ARBA" id="ARBA00022984"/>
    </source>
</evidence>
<dbReference type="GO" id="GO:0008360">
    <property type="term" value="P:regulation of cell shape"/>
    <property type="evidence" value="ECO:0007669"/>
    <property type="project" value="UniProtKB-KW"/>
</dbReference>
<evidence type="ECO:0000256" key="2">
    <source>
        <dbReference type="ARBA" id="ARBA00022598"/>
    </source>
</evidence>
<evidence type="ECO:0000256" key="11">
    <source>
        <dbReference type="RuleBase" id="RU004136"/>
    </source>
</evidence>
<keyword evidence="6 10" id="KW-0133">Cell shape</keyword>
<dbReference type="Proteomes" id="UP000286976">
    <property type="component" value="Unassembled WGS sequence"/>
</dbReference>
<dbReference type="Gene3D" id="3.40.1390.10">
    <property type="entry name" value="MurE/MurF, N-terminal domain"/>
    <property type="match status" value="1"/>
</dbReference>
<dbReference type="Gene3D" id="3.90.190.20">
    <property type="entry name" value="Mur ligase, C-terminal domain"/>
    <property type="match status" value="1"/>
</dbReference>
<dbReference type="InterPro" id="IPR000713">
    <property type="entry name" value="Mur_ligase_N"/>
</dbReference>
<dbReference type="Pfam" id="PF01225">
    <property type="entry name" value="Mur_ligase"/>
    <property type="match status" value="1"/>
</dbReference>
<dbReference type="InterPro" id="IPR013221">
    <property type="entry name" value="Mur_ligase_cen"/>
</dbReference>
<dbReference type="EC" id="6.3.2.10" evidence="10 11"/>
<protein>
    <recommendedName>
        <fullName evidence="10 11">UDP-N-acetylmuramoyl-tripeptide--D-alanyl-D-alanine ligase</fullName>
        <ecNumber evidence="10 11">6.3.2.10</ecNumber>
    </recommendedName>
    <alternativeName>
        <fullName evidence="10">D-alanyl-D-alanine-adding enzyme</fullName>
    </alternativeName>
</protein>
<evidence type="ECO:0000256" key="4">
    <source>
        <dbReference type="ARBA" id="ARBA00022741"/>
    </source>
</evidence>
<dbReference type="GO" id="GO:0071555">
    <property type="term" value="P:cell wall organization"/>
    <property type="evidence" value="ECO:0007669"/>
    <property type="project" value="UniProtKB-KW"/>
</dbReference>
<keyword evidence="7 10" id="KW-0573">Peptidoglycan synthesis</keyword>
<dbReference type="Gene3D" id="3.40.1190.10">
    <property type="entry name" value="Mur-like, catalytic domain"/>
    <property type="match status" value="1"/>
</dbReference>
<feature type="domain" description="Mur ligase central" evidence="14">
    <location>
        <begin position="108"/>
        <end position="307"/>
    </location>
</feature>
<organism evidence="15 16">
    <name type="scientific">Aliidiomarina taiwanensis</name>
    <dbReference type="NCBI Taxonomy" id="946228"/>
    <lineage>
        <taxon>Bacteria</taxon>
        <taxon>Pseudomonadati</taxon>
        <taxon>Pseudomonadota</taxon>
        <taxon>Gammaproteobacteria</taxon>
        <taxon>Alteromonadales</taxon>
        <taxon>Idiomarinaceae</taxon>
        <taxon>Aliidiomarina</taxon>
    </lineage>
</organism>
<dbReference type="GO" id="GO:0051301">
    <property type="term" value="P:cell division"/>
    <property type="evidence" value="ECO:0007669"/>
    <property type="project" value="UniProtKB-KW"/>
</dbReference>
<evidence type="ECO:0000256" key="9">
    <source>
        <dbReference type="ARBA" id="ARBA00023316"/>
    </source>
</evidence>
<evidence type="ECO:0000259" key="14">
    <source>
        <dbReference type="Pfam" id="PF08245"/>
    </source>
</evidence>
<dbReference type="GO" id="GO:0047480">
    <property type="term" value="F:UDP-N-acetylmuramoyl-tripeptide-D-alanyl-D-alanine ligase activity"/>
    <property type="evidence" value="ECO:0007669"/>
    <property type="project" value="UniProtKB-UniRule"/>
</dbReference>
<evidence type="ECO:0000313" key="16">
    <source>
        <dbReference type="Proteomes" id="UP000286976"/>
    </source>
</evidence>
<dbReference type="PANTHER" id="PTHR43024">
    <property type="entry name" value="UDP-N-ACETYLMURAMOYL-TRIPEPTIDE--D-ALANYL-D-ALANINE LIGASE"/>
    <property type="match status" value="1"/>
</dbReference>
<evidence type="ECO:0000259" key="12">
    <source>
        <dbReference type="Pfam" id="PF01225"/>
    </source>
</evidence>
<comment type="pathway">
    <text evidence="10 11">Cell wall biogenesis; peptidoglycan biosynthesis.</text>
</comment>
<dbReference type="SUPFAM" id="SSF53244">
    <property type="entry name" value="MurD-like peptide ligases, peptide-binding domain"/>
    <property type="match status" value="1"/>
</dbReference>
<dbReference type="SUPFAM" id="SSF63418">
    <property type="entry name" value="MurE/MurF N-terminal domain"/>
    <property type="match status" value="1"/>
</dbReference>
<dbReference type="GO" id="GO:0005524">
    <property type="term" value="F:ATP binding"/>
    <property type="evidence" value="ECO:0007669"/>
    <property type="project" value="UniProtKB-UniRule"/>
</dbReference>
<keyword evidence="2 10" id="KW-0436">Ligase</keyword>
<proteinExistence type="inferred from homology"/>
<keyword evidence="8 10" id="KW-0131">Cell cycle</keyword>
<name>A0A432X7R3_9GAMM</name>
<evidence type="ECO:0000256" key="6">
    <source>
        <dbReference type="ARBA" id="ARBA00022960"/>
    </source>
</evidence>
<dbReference type="InterPro" id="IPR036565">
    <property type="entry name" value="Mur-like_cat_sf"/>
</dbReference>
<evidence type="ECO:0000313" key="15">
    <source>
        <dbReference type="EMBL" id="RUO42885.1"/>
    </source>
</evidence>
<dbReference type="GO" id="GO:0008766">
    <property type="term" value="F:UDP-N-acetylmuramoylalanyl-D-glutamyl-2,6-diaminopimelate-D-alanyl-D-alanine ligase activity"/>
    <property type="evidence" value="ECO:0007669"/>
    <property type="project" value="RHEA"/>
</dbReference>
<dbReference type="EMBL" id="PIPQ01000002">
    <property type="protein sequence ID" value="RUO42885.1"/>
    <property type="molecule type" value="Genomic_DNA"/>
</dbReference>
<keyword evidence="1 10" id="KW-0963">Cytoplasm</keyword>
<sequence>MIKVSLNWVNEHIQGHWQGAGEPTPEITGVSIDSRTVSPGDLFIAIKGPSFDGHNYAQQALDQGAVAVVVSRDMQLGDQQLVVPDTRYALGQLAAAVKREVAPVTIGITGSSGKTTVKEMLARILTLHLQGRGEVLATEGNFNNDIGVPLTLLRLTHAHQYAVVELGANHRGEIAYTTGLTKPDVALINNIAPAHVEGFGGIAGVARAKMEIFRELSSTGVAITPAHSDFHDLFVRELEGKQHWLFSYEGAVEKPAKQGLTVWAEHIELDPQGCAAFDLCTAKSRDRVQLAMPGLHNVSNALAAASCCLAIEIPMTSIVQGLSELQPVPGRMWVHRLENGLTVIDDSYNANVGSVRAAIDVLSTLPGHCIFVLGDMGELGTDARAYHEEVGVYAREAGVNELYTVGVLSQSANDAFSGEHGARHFDNKVSLTKALLQLVQERPALTVLVKGSRSAHMEQVVAALLANSTHTNEQAGDTVC</sequence>
<evidence type="ECO:0000256" key="1">
    <source>
        <dbReference type="ARBA" id="ARBA00022490"/>
    </source>
</evidence>
<gene>
    <name evidence="10 15" type="primary">murF</name>
    <name evidence="15" type="ORF">CWE15_05640</name>
</gene>
<dbReference type="AlphaFoldDB" id="A0A432X7R3"/>
<comment type="function">
    <text evidence="10 11">Involved in cell wall formation. Catalyzes the final step in the synthesis of UDP-N-acetylmuramoyl-pentapeptide, the precursor of murein.</text>
</comment>
<evidence type="ECO:0000259" key="13">
    <source>
        <dbReference type="Pfam" id="PF02875"/>
    </source>
</evidence>
<comment type="subcellular location">
    <subcellularLocation>
        <location evidence="10 11">Cytoplasm</location>
    </subcellularLocation>
</comment>
<dbReference type="Pfam" id="PF02875">
    <property type="entry name" value="Mur_ligase_C"/>
    <property type="match status" value="1"/>
</dbReference>
<dbReference type="UniPathway" id="UPA00219"/>
<keyword evidence="4 10" id="KW-0547">Nucleotide-binding</keyword>
<comment type="catalytic activity">
    <reaction evidence="10 11">
        <text>D-alanyl-D-alanine + UDP-N-acetyl-alpha-D-muramoyl-L-alanyl-gamma-D-glutamyl-meso-2,6-diaminopimelate + ATP = UDP-N-acetyl-alpha-D-muramoyl-L-alanyl-gamma-D-glutamyl-meso-2,6-diaminopimeloyl-D-alanyl-D-alanine + ADP + phosphate + H(+)</text>
        <dbReference type="Rhea" id="RHEA:28374"/>
        <dbReference type="ChEBI" id="CHEBI:15378"/>
        <dbReference type="ChEBI" id="CHEBI:30616"/>
        <dbReference type="ChEBI" id="CHEBI:43474"/>
        <dbReference type="ChEBI" id="CHEBI:57822"/>
        <dbReference type="ChEBI" id="CHEBI:61386"/>
        <dbReference type="ChEBI" id="CHEBI:83905"/>
        <dbReference type="ChEBI" id="CHEBI:456216"/>
        <dbReference type="EC" id="6.3.2.10"/>
    </reaction>
</comment>
<keyword evidence="9 10" id="KW-0961">Cell wall biogenesis/degradation</keyword>
<comment type="similarity">
    <text evidence="10">Belongs to the MurCDEF family. MurF subfamily.</text>
</comment>
<evidence type="ECO:0000256" key="10">
    <source>
        <dbReference type="HAMAP-Rule" id="MF_02019"/>
    </source>
</evidence>